<dbReference type="Proteomes" id="UP001151133">
    <property type="component" value="Unassembled WGS sequence"/>
</dbReference>
<comment type="caution">
    <text evidence="2">The sequence shown here is derived from an EMBL/GenBank/DDBJ whole genome shotgun (WGS) entry which is preliminary data.</text>
</comment>
<protein>
    <submittedName>
        <fullName evidence="2">Uncharacterized protein</fullName>
    </submittedName>
</protein>
<feature type="compositionally biased region" description="Low complexity" evidence="1">
    <location>
        <begin position="265"/>
        <end position="279"/>
    </location>
</feature>
<dbReference type="RefSeq" id="WP_264286909.1">
    <property type="nucleotide sequence ID" value="NZ_JAOZEV010000006.1"/>
</dbReference>
<dbReference type="EMBL" id="JAOZEV010000006">
    <property type="protein sequence ID" value="MCV9932658.1"/>
    <property type="molecule type" value="Genomic_DNA"/>
</dbReference>
<feature type="compositionally biased region" description="Basic and acidic residues" evidence="1">
    <location>
        <begin position="252"/>
        <end position="262"/>
    </location>
</feature>
<reference evidence="2" key="1">
    <citation type="submission" date="2022-10" db="EMBL/GenBank/DDBJ databases">
        <title>Two novel species of Flavobacterium.</title>
        <authorList>
            <person name="Liu Q."/>
            <person name="Xin Y.-H."/>
        </authorList>
    </citation>
    <scope>NUCLEOTIDE SEQUENCE</scope>
    <source>
        <strain evidence="2">LS1R47</strain>
    </source>
</reference>
<evidence type="ECO:0000313" key="2">
    <source>
        <dbReference type="EMBL" id="MCV9932658.1"/>
    </source>
</evidence>
<proteinExistence type="predicted"/>
<evidence type="ECO:0000313" key="3">
    <source>
        <dbReference type="Proteomes" id="UP001151133"/>
    </source>
</evidence>
<organism evidence="2 3">
    <name type="scientific">Flavobacterium frigoritolerans</name>
    <dbReference type="NCBI Taxonomy" id="2987686"/>
    <lineage>
        <taxon>Bacteria</taxon>
        <taxon>Pseudomonadati</taxon>
        <taxon>Bacteroidota</taxon>
        <taxon>Flavobacteriia</taxon>
        <taxon>Flavobacteriales</taxon>
        <taxon>Flavobacteriaceae</taxon>
        <taxon>Flavobacterium</taxon>
    </lineage>
</organism>
<accession>A0A9X2YZQ8</accession>
<name>A0A9X2YZQ8_9FLAO</name>
<keyword evidence="3" id="KW-1185">Reference proteome</keyword>
<evidence type="ECO:0000256" key="1">
    <source>
        <dbReference type="SAM" id="MobiDB-lite"/>
    </source>
</evidence>
<dbReference type="AlphaFoldDB" id="A0A9X2YZQ8"/>
<sequence>MPYDIYIFASLQIKPPKMKFKFFLVMSILFITSAANCQIVIYRFGLGQQKAEAVIFKKDKQTVSGILHFPDFEDKKVKIKVGDTNEKYAASEIDSIQIFDAEKKLSYTFLWTKTKEYKKKGTDFKVIKERWLCKTISGKASLYLGGEEYGIKEVKVKDEETKEKIKESKMEVVSKQVNHYMKRNNEDYPILVSVSSNGASIGYNAFFRQFGVYYFSDNPDIAKKIEEKEYKYDDIEKVVNLYNVKPVKKREPKTEQKADQKNTKPKAVTKPVPKNTKKK</sequence>
<gene>
    <name evidence="2" type="ORF">OIU80_10220</name>
</gene>
<feature type="region of interest" description="Disordered" evidence="1">
    <location>
        <begin position="246"/>
        <end position="279"/>
    </location>
</feature>